<organism evidence="2 3">
    <name type="scientific">Legionella worsleiensis</name>
    <dbReference type="NCBI Taxonomy" id="45076"/>
    <lineage>
        <taxon>Bacteria</taxon>
        <taxon>Pseudomonadati</taxon>
        <taxon>Pseudomonadota</taxon>
        <taxon>Gammaproteobacteria</taxon>
        <taxon>Legionellales</taxon>
        <taxon>Legionellaceae</taxon>
        <taxon>Legionella</taxon>
    </lineage>
</organism>
<name>A0A0W1AIP4_9GAMM</name>
<feature type="transmembrane region" description="Helical" evidence="1">
    <location>
        <begin position="49"/>
        <end position="76"/>
    </location>
</feature>
<sequence>MSVITNFWGGVFNVATQPTRFSYNCLTAQPDGDYDVTPYLLFPVGVLTIIPSLLITAALLPAALGIGLLGTLCILLGNAIKAVSDCVDNTLAPSF</sequence>
<dbReference type="EMBL" id="LNZC01000007">
    <property type="protein sequence ID" value="KTD81161.1"/>
    <property type="molecule type" value="Genomic_DNA"/>
</dbReference>
<accession>A0A0W1AIP4</accession>
<evidence type="ECO:0008006" key="4">
    <source>
        <dbReference type="Google" id="ProtNLM"/>
    </source>
</evidence>
<dbReference type="AlphaFoldDB" id="A0A0W1AIP4"/>
<keyword evidence="3" id="KW-1185">Reference proteome</keyword>
<evidence type="ECO:0000313" key="2">
    <source>
        <dbReference type="EMBL" id="KTD81161.1"/>
    </source>
</evidence>
<comment type="caution">
    <text evidence="2">The sequence shown here is derived from an EMBL/GenBank/DDBJ whole genome shotgun (WGS) entry which is preliminary data.</text>
</comment>
<dbReference type="STRING" id="45076.Lwor_0839"/>
<dbReference type="RefSeq" id="WP_058492666.1">
    <property type="nucleotide sequence ID" value="NZ_CBCRUR010000014.1"/>
</dbReference>
<evidence type="ECO:0000256" key="1">
    <source>
        <dbReference type="SAM" id="Phobius"/>
    </source>
</evidence>
<evidence type="ECO:0000313" key="3">
    <source>
        <dbReference type="Proteomes" id="UP000054662"/>
    </source>
</evidence>
<gene>
    <name evidence="2" type="ORF">Lwor_0839</name>
</gene>
<keyword evidence="1" id="KW-0812">Transmembrane</keyword>
<reference evidence="2 3" key="1">
    <citation type="submission" date="2015-11" db="EMBL/GenBank/DDBJ databases">
        <title>Genomic analysis of 38 Legionella species identifies large and diverse effector repertoires.</title>
        <authorList>
            <person name="Burstein D."/>
            <person name="Amaro F."/>
            <person name="Zusman T."/>
            <person name="Lifshitz Z."/>
            <person name="Cohen O."/>
            <person name="Gilbert J.A."/>
            <person name="Pupko T."/>
            <person name="Shuman H.A."/>
            <person name="Segal G."/>
        </authorList>
    </citation>
    <scope>NUCLEOTIDE SEQUENCE [LARGE SCALE GENOMIC DNA]</scope>
    <source>
        <strain evidence="2 3">ATCC 49508</strain>
    </source>
</reference>
<dbReference type="PATRIC" id="fig|45076.6.peg.911"/>
<keyword evidence="1" id="KW-1133">Transmembrane helix</keyword>
<proteinExistence type="predicted"/>
<dbReference type="Proteomes" id="UP000054662">
    <property type="component" value="Unassembled WGS sequence"/>
</dbReference>
<protein>
    <recommendedName>
        <fullName evidence="4">Transmembrane protein</fullName>
    </recommendedName>
</protein>
<keyword evidence="1" id="KW-0472">Membrane</keyword>